<dbReference type="InterPro" id="IPR013762">
    <property type="entry name" value="Integrase-like_cat_sf"/>
</dbReference>
<dbReference type="GO" id="GO:0006310">
    <property type="term" value="P:DNA recombination"/>
    <property type="evidence" value="ECO:0007669"/>
    <property type="project" value="UniProtKB-KW"/>
</dbReference>
<gene>
    <name evidence="2" type="ORF">H9824_06480</name>
</gene>
<dbReference type="SUPFAM" id="SSF56349">
    <property type="entry name" value="DNA breaking-rejoining enzymes"/>
    <property type="match status" value="1"/>
</dbReference>
<evidence type="ECO:0000256" key="1">
    <source>
        <dbReference type="ARBA" id="ARBA00023172"/>
    </source>
</evidence>
<dbReference type="GO" id="GO:0003677">
    <property type="term" value="F:DNA binding"/>
    <property type="evidence" value="ECO:0007669"/>
    <property type="project" value="InterPro"/>
</dbReference>
<organism evidence="2 3">
    <name type="scientific">Candidatus Bacteroides pullicola</name>
    <dbReference type="NCBI Taxonomy" id="2838475"/>
    <lineage>
        <taxon>Bacteria</taxon>
        <taxon>Pseudomonadati</taxon>
        <taxon>Bacteroidota</taxon>
        <taxon>Bacteroidia</taxon>
        <taxon>Bacteroidales</taxon>
        <taxon>Bacteroidaceae</taxon>
        <taxon>Bacteroides</taxon>
    </lineage>
</organism>
<comment type="caution">
    <text evidence="2">The sequence shown here is derived from an EMBL/GenBank/DDBJ whole genome shotgun (WGS) entry which is preliminary data.</text>
</comment>
<protein>
    <recommendedName>
        <fullName evidence="4">Integrase</fullName>
    </recommendedName>
</protein>
<dbReference type="GO" id="GO:0015074">
    <property type="term" value="P:DNA integration"/>
    <property type="evidence" value="ECO:0007669"/>
    <property type="project" value="InterPro"/>
</dbReference>
<reference evidence="2" key="1">
    <citation type="journal article" date="2021" name="PeerJ">
        <title>Extensive microbial diversity within the chicken gut microbiome revealed by metagenomics and culture.</title>
        <authorList>
            <person name="Gilroy R."/>
            <person name="Ravi A."/>
            <person name="Getino M."/>
            <person name="Pursley I."/>
            <person name="Horton D.L."/>
            <person name="Alikhan N.F."/>
            <person name="Baker D."/>
            <person name="Gharbi K."/>
            <person name="Hall N."/>
            <person name="Watson M."/>
            <person name="Adriaenssens E.M."/>
            <person name="Foster-Nyarko E."/>
            <person name="Jarju S."/>
            <person name="Secka A."/>
            <person name="Antonio M."/>
            <person name="Oren A."/>
            <person name="Chaudhuri R.R."/>
            <person name="La Ragione R."/>
            <person name="Hildebrand F."/>
            <person name="Pallen M.J."/>
        </authorList>
    </citation>
    <scope>NUCLEOTIDE SEQUENCE</scope>
    <source>
        <strain evidence="2">Gambia2-208</strain>
    </source>
</reference>
<keyword evidence="1" id="KW-0233">DNA recombination</keyword>
<evidence type="ECO:0008006" key="4">
    <source>
        <dbReference type="Google" id="ProtNLM"/>
    </source>
</evidence>
<dbReference type="AlphaFoldDB" id="A0A9D2CLM9"/>
<dbReference type="Proteomes" id="UP000886851">
    <property type="component" value="Unassembled WGS sequence"/>
</dbReference>
<name>A0A9D2CLM9_9BACE</name>
<sequence>MNGNVMVEHFSTHSMRKTFGRKVYESSGENANMALMKLSELFNHSNVGITKIYWGIQEQELLETCDLWDF</sequence>
<evidence type="ECO:0000313" key="3">
    <source>
        <dbReference type="Proteomes" id="UP000886851"/>
    </source>
</evidence>
<dbReference type="InterPro" id="IPR011010">
    <property type="entry name" value="DNA_brk_join_enz"/>
</dbReference>
<proteinExistence type="predicted"/>
<dbReference type="EMBL" id="DXCV01000046">
    <property type="protein sequence ID" value="HIY88331.1"/>
    <property type="molecule type" value="Genomic_DNA"/>
</dbReference>
<accession>A0A9D2CLM9</accession>
<dbReference type="Gene3D" id="1.10.443.10">
    <property type="entry name" value="Intergrase catalytic core"/>
    <property type="match status" value="1"/>
</dbReference>
<evidence type="ECO:0000313" key="2">
    <source>
        <dbReference type="EMBL" id="HIY88331.1"/>
    </source>
</evidence>
<reference evidence="2" key="2">
    <citation type="submission" date="2021-04" db="EMBL/GenBank/DDBJ databases">
        <authorList>
            <person name="Gilroy R."/>
        </authorList>
    </citation>
    <scope>NUCLEOTIDE SEQUENCE</scope>
    <source>
        <strain evidence="2">Gambia2-208</strain>
    </source>
</reference>